<comment type="caution">
    <text evidence="1">The sequence shown here is derived from an EMBL/GenBank/DDBJ whole genome shotgun (WGS) entry which is preliminary data.</text>
</comment>
<dbReference type="EMBL" id="JABZSJ010000004">
    <property type="protein sequence ID" value="MBF1383548.1"/>
    <property type="molecule type" value="Genomic_DNA"/>
</dbReference>
<gene>
    <name evidence="1" type="ORF">HXN26_01620</name>
</gene>
<reference evidence="1" key="1">
    <citation type="submission" date="2020-04" db="EMBL/GenBank/DDBJ databases">
        <title>Deep metagenomics examines the oral microbiome during advanced dental caries in children, revealing novel taxa and co-occurrences with host molecules.</title>
        <authorList>
            <person name="Baker J.L."/>
            <person name="Morton J.T."/>
            <person name="Dinis M."/>
            <person name="Alvarez R."/>
            <person name="Tran N.C."/>
            <person name="Knight R."/>
            <person name="Edlund A."/>
        </authorList>
    </citation>
    <scope>NUCLEOTIDE SEQUENCE</scope>
    <source>
        <strain evidence="1">JCVI_44_bin.5</strain>
    </source>
</reference>
<proteinExistence type="predicted"/>
<organism evidence="1 2">
    <name type="scientific">Prevotella aurantiaca</name>
    <dbReference type="NCBI Taxonomy" id="596085"/>
    <lineage>
        <taxon>Bacteria</taxon>
        <taxon>Pseudomonadati</taxon>
        <taxon>Bacteroidota</taxon>
        <taxon>Bacteroidia</taxon>
        <taxon>Bacteroidales</taxon>
        <taxon>Prevotellaceae</taxon>
        <taxon>Prevotella</taxon>
    </lineage>
</organism>
<dbReference type="Proteomes" id="UP000771736">
    <property type="component" value="Unassembled WGS sequence"/>
</dbReference>
<protein>
    <recommendedName>
        <fullName evidence="3">KAP NTPase domain-containing protein</fullName>
    </recommendedName>
</protein>
<evidence type="ECO:0000313" key="2">
    <source>
        <dbReference type="Proteomes" id="UP000771736"/>
    </source>
</evidence>
<evidence type="ECO:0000313" key="1">
    <source>
        <dbReference type="EMBL" id="MBF1383548.1"/>
    </source>
</evidence>
<accession>A0A930HKV1</accession>
<dbReference type="AlphaFoldDB" id="A0A930HKV1"/>
<evidence type="ECO:0008006" key="3">
    <source>
        <dbReference type="Google" id="ProtNLM"/>
    </source>
</evidence>
<sequence>MDITKKLTAFYHHLNEDEVDRTILSVKLGDGKTEFLNKFKEKYSNQYAFYSLTPINYQLTANEQIIEYVKRDLLAQLVLDGSLNPSINVPAPILLQWYLNERPLDVIKDIMRYVPSVLRNGNELGALLKGAINMAEGITNQCKKLKGFKEYLEAAEFDKATKSVTKYSAEANNLTELDPLNWLITRSVAGNKKTTVLLIEDFDRIDPVHLFGIFNIFSAHSDKKLTRKDVVEFEYDSDNKAQFLNKFGFDKIIFIMDSVAMSTVFRNYYGDANYEGYIKEFVSKHTFYHSVSEHAKSSLQAYVKEECKVDFEIVTKGLSAVGIKLEKNDAREVVKVLDNFEDAYIKEEVSVTDDFHFLSDTPLVKLIALLRRLGVRENQLLDFFTAIQVEDSFMELLGCFAVTKDSIQRHGKICHNGVLYQMVVDEDEGKYKSFDRVMNIPSMVSVDDYRFLEVDINKVIGKALEYVR</sequence>
<dbReference type="RefSeq" id="WP_273158322.1">
    <property type="nucleotide sequence ID" value="NZ_JABZSJ010000004.1"/>
</dbReference>
<name>A0A930HKV1_9BACT</name>